<dbReference type="PANTHER" id="PTHR11803">
    <property type="entry name" value="2-IMINOBUTANOATE/2-IMINOPROPANOATE DEAMINASE RIDA"/>
    <property type="match status" value="1"/>
</dbReference>
<proteinExistence type="inferred from homology"/>
<evidence type="ECO:0000313" key="2">
    <source>
        <dbReference type="EMBL" id="MDH8678375.1"/>
    </source>
</evidence>
<gene>
    <name evidence="2" type="ORF">QE109_09470</name>
</gene>
<dbReference type="SUPFAM" id="SSF55298">
    <property type="entry name" value="YjgF-like"/>
    <property type="match status" value="1"/>
</dbReference>
<dbReference type="PROSITE" id="PS01094">
    <property type="entry name" value="UPF0076"/>
    <property type="match status" value="1"/>
</dbReference>
<organism evidence="2 3">
    <name type="scientific">Fusibacter bizertensis</name>
    <dbReference type="NCBI Taxonomy" id="1488331"/>
    <lineage>
        <taxon>Bacteria</taxon>
        <taxon>Bacillati</taxon>
        <taxon>Bacillota</taxon>
        <taxon>Clostridia</taxon>
        <taxon>Eubacteriales</taxon>
        <taxon>Eubacteriales Family XII. Incertae Sedis</taxon>
        <taxon>Fusibacter</taxon>
    </lineage>
</organism>
<dbReference type="Gene3D" id="3.30.1330.40">
    <property type="entry name" value="RutC-like"/>
    <property type="match status" value="1"/>
</dbReference>
<reference evidence="2 3" key="1">
    <citation type="submission" date="2023-04" db="EMBL/GenBank/DDBJ databases">
        <title>Fusibacter bizertensis strain WBS, isolated from littoral bottom sediments of the Arctic seas - biochemical and genomic analysis.</title>
        <authorList>
            <person name="Brioukhanov A.L."/>
        </authorList>
    </citation>
    <scope>NUCLEOTIDE SEQUENCE [LARGE SCALE GENOMIC DNA]</scope>
    <source>
        <strain evidence="2 3">WBS</strain>
    </source>
</reference>
<protein>
    <submittedName>
        <fullName evidence="2">RidA family protein</fullName>
    </submittedName>
</protein>
<dbReference type="RefSeq" id="WP_281094218.1">
    <property type="nucleotide sequence ID" value="NZ_JARYZI010000005.1"/>
</dbReference>
<comment type="caution">
    <text evidence="2">The sequence shown here is derived from an EMBL/GenBank/DDBJ whole genome shotgun (WGS) entry which is preliminary data.</text>
</comment>
<keyword evidence="3" id="KW-1185">Reference proteome</keyword>
<sequence>MLKVISTENAPAAVGPYSQAIEAGQFVYVSGQLPLIPGKGELVKGDIKAATKQSLENAKAILAEAGCSFNDVVKVTVLLNDITQFADMNQVYAEYFTEHKPARAAYEVANLPLFADVEIEMIAYKK</sequence>
<comment type="similarity">
    <text evidence="1">Belongs to the RutC family.</text>
</comment>
<name>A0ABT6ND75_9FIRM</name>
<dbReference type="CDD" id="cd00448">
    <property type="entry name" value="YjgF_YER057c_UK114_family"/>
    <property type="match status" value="1"/>
</dbReference>
<dbReference type="InterPro" id="IPR019897">
    <property type="entry name" value="RidA_CS"/>
</dbReference>
<dbReference type="PANTHER" id="PTHR11803:SF39">
    <property type="entry name" value="2-IMINOBUTANOATE_2-IMINOPROPANOATE DEAMINASE"/>
    <property type="match status" value="1"/>
</dbReference>
<dbReference type="Proteomes" id="UP001158045">
    <property type="component" value="Unassembled WGS sequence"/>
</dbReference>
<dbReference type="InterPro" id="IPR035959">
    <property type="entry name" value="RutC-like_sf"/>
</dbReference>
<evidence type="ECO:0000313" key="3">
    <source>
        <dbReference type="Proteomes" id="UP001158045"/>
    </source>
</evidence>
<accession>A0ABT6ND75</accession>
<dbReference type="InterPro" id="IPR006056">
    <property type="entry name" value="RidA"/>
</dbReference>
<dbReference type="InterPro" id="IPR006175">
    <property type="entry name" value="YjgF/YER057c/UK114"/>
</dbReference>
<evidence type="ECO:0000256" key="1">
    <source>
        <dbReference type="ARBA" id="ARBA00010552"/>
    </source>
</evidence>
<dbReference type="NCBIfam" id="TIGR00004">
    <property type="entry name" value="Rid family detoxifying hydrolase"/>
    <property type="match status" value="1"/>
</dbReference>
<dbReference type="EMBL" id="JARYZI010000005">
    <property type="protein sequence ID" value="MDH8678375.1"/>
    <property type="molecule type" value="Genomic_DNA"/>
</dbReference>
<dbReference type="Pfam" id="PF01042">
    <property type="entry name" value="Ribonuc_L-PSP"/>
    <property type="match status" value="1"/>
</dbReference>